<name>U2F7X0_9EURY</name>
<dbReference type="AlphaFoldDB" id="U2F7X0"/>
<dbReference type="Proteomes" id="UP000003861">
    <property type="component" value="Unassembled WGS sequence"/>
</dbReference>
<evidence type="ECO:0000313" key="3">
    <source>
        <dbReference type="Proteomes" id="UP000003861"/>
    </source>
</evidence>
<dbReference type="SUPFAM" id="SSF50998">
    <property type="entry name" value="Quinoprotein alcohol dehydrogenase-like"/>
    <property type="match status" value="1"/>
</dbReference>
<organism evidence="2 3">
    <name type="scientific">Halorhabdus tiamatea SARL4B</name>
    <dbReference type="NCBI Taxonomy" id="1033806"/>
    <lineage>
        <taxon>Archaea</taxon>
        <taxon>Methanobacteriati</taxon>
        <taxon>Methanobacteriota</taxon>
        <taxon>Stenosarchaea group</taxon>
        <taxon>Halobacteria</taxon>
        <taxon>Halobacteriales</taxon>
        <taxon>Haloarculaceae</taxon>
        <taxon>Halorhabdus</taxon>
    </lineage>
</organism>
<dbReference type="EMBL" id="AFNT02000064">
    <property type="protein sequence ID" value="ERJ04654.1"/>
    <property type="molecule type" value="Genomic_DNA"/>
</dbReference>
<dbReference type="InterPro" id="IPR002372">
    <property type="entry name" value="PQQ_rpt_dom"/>
</dbReference>
<feature type="domain" description="Pyrrolo-quinoline quinone repeat" evidence="1">
    <location>
        <begin position="22"/>
        <end position="177"/>
    </location>
</feature>
<dbReference type="OrthoDB" id="136681at2157"/>
<dbReference type="InterPro" id="IPR018391">
    <property type="entry name" value="PQQ_b-propeller_rpt"/>
</dbReference>
<proteinExistence type="predicted"/>
<reference evidence="2 3" key="1">
    <citation type="journal article" date="2011" name="J. Bacteriol.">
        <title>Genome sequence of Halorhabdus tiamatea, the first archaeon isolated from a deep-sea anoxic brine lake.</title>
        <authorList>
            <person name="Antunes A."/>
            <person name="Alam I."/>
            <person name="Bajic V.B."/>
            <person name="Stingl U."/>
        </authorList>
    </citation>
    <scope>NUCLEOTIDE SEQUENCE [LARGE SCALE GENOMIC DNA]</scope>
    <source>
        <strain evidence="2 3">SARL4B</strain>
    </source>
</reference>
<dbReference type="EC" id="1.1.2.8" evidence="2"/>
<keyword evidence="2" id="KW-0560">Oxidoreductase</keyword>
<sequence length="342" mass="36083">MNDDIASPPVLGDDRVYVAVSEGDVLALDANSGEVDWQRPWNEFMATPVMSDGRLVSRTRWGDLVCLDAATGAVEWKRSMPSAGGTLPPPVVEDGTVYTVTSEDSRAVSLEDGEIRWQQSFSEAQSADASDIVANGRPLVSDGVLYQKTGPTDGGEFSALDATSGEVLWTATTDTQEARYSIRYSPAVDSSHVFVGTEGGTLHAFDRDTGDEAFTIEVDGPTTSPTIADGRLFFGSGPTAAPSTLYAVNPADGSEHWSRSVYGTQWYANPTVSDGTVYIGHWAGDGPDKPPRVVGFDVASGAEIGAIPVGANVTAKLTVDDEHVYAPAGNRLAAINVTAFRG</sequence>
<dbReference type="InterPro" id="IPR011047">
    <property type="entry name" value="Quinoprotein_ADH-like_sf"/>
</dbReference>
<dbReference type="SMART" id="SM00564">
    <property type="entry name" value="PQQ"/>
    <property type="match status" value="7"/>
</dbReference>
<gene>
    <name evidence="2" type="ORF">HLRTI_003375</name>
</gene>
<evidence type="ECO:0000259" key="1">
    <source>
        <dbReference type="Pfam" id="PF13360"/>
    </source>
</evidence>
<evidence type="ECO:0000313" key="2">
    <source>
        <dbReference type="EMBL" id="ERJ04654.1"/>
    </source>
</evidence>
<comment type="caution">
    <text evidence="2">The sequence shown here is derived from an EMBL/GenBank/DDBJ whole genome shotgun (WGS) entry which is preliminary data.</text>
</comment>
<dbReference type="PANTHER" id="PTHR34512">
    <property type="entry name" value="CELL SURFACE PROTEIN"/>
    <property type="match status" value="1"/>
</dbReference>
<dbReference type="Pfam" id="PF13360">
    <property type="entry name" value="PQQ_2"/>
    <property type="match status" value="2"/>
</dbReference>
<dbReference type="InterPro" id="IPR015943">
    <property type="entry name" value="WD40/YVTN_repeat-like_dom_sf"/>
</dbReference>
<feature type="domain" description="Pyrrolo-quinoline quinone repeat" evidence="1">
    <location>
        <begin position="243"/>
        <end position="337"/>
    </location>
</feature>
<protein>
    <submittedName>
        <fullName evidence="2">Alcohol dehydrogenase cytochrome c protein</fullName>
        <ecNumber evidence="2">1.1.2.8</ecNumber>
    </submittedName>
</protein>
<accession>U2F7X0</accession>
<reference evidence="2 3" key="2">
    <citation type="journal article" date="2013" name="PLoS ONE">
        <title>INDIGO - INtegrated Data Warehouse of MIcrobial GenOmes with Examples from the Red Sea Extremophiles.</title>
        <authorList>
            <person name="Alam I."/>
            <person name="Antunes A."/>
            <person name="Kamau A.A."/>
            <person name="Ba Alawi W."/>
            <person name="Kalkatawi M."/>
            <person name="Stingl U."/>
            <person name="Bajic V.B."/>
        </authorList>
    </citation>
    <scope>NUCLEOTIDE SEQUENCE [LARGE SCALE GENOMIC DNA]</scope>
    <source>
        <strain evidence="2 3">SARL4B</strain>
    </source>
</reference>
<dbReference type="Gene3D" id="2.130.10.10">
    <property type="entry name" value="YVTN repeat-like/Quinoprotein amine dehydrogenase"/>
    <property type="match status" value="2"/>
</dbReference>
<dbReference type="PANTHER" id="PTHR34512:SF30">
    <property type="entry name" value="OUTER MEMBRANE PROTEIN ASSEMBLY FACTOR BAMB"/>
    <property type="match status" value="1"/>
</dbReference>
<dbReference type="GO" id="GO:0052934">
    <property type="term" value="F:alcohol dehydrogenase (cytochrome c) activity"/>
    <property type="evidence" value="ECO:0007669"/>
    <property type="project" value="UniProtKB-EC"/>
</dbReference>